<dbReference type="EMBL" id="LKCW01000132">
    <property type="protein sequence ID" value="KPM38496.1"/>
    <property type="molecule type" value="Genomic_DNA"/>
</dbReference>
<evidence type="ECO:0000256" key="3">
    <source>
        <dbReference type="ARBA" id="ARBA00022692"/>
    </source>
</evidence>
<feature type="transmembrane region" description="Helical" evidence="7">
    <location>
        <begin position="453"/>
        <end position="476"/>
    </location>
</feature>
<evidence type="ECO:0000256" key="6">
    <source>
        <dbReference type="SAM" id="MobiDB-lite"/>
    </source>
</evidence>
<sequence length="534" mass="57939">MEDHRPPSKDDLKREVPDLERSVSNPLKNLSDEERLAQLGHQQELNRQFSLPALGALCLCLMATWEALSTVITTALVSGGPPCLFYNYVLSFICTIAIVISLGEIASIYPTAGGQYHWVAALCPPSTKAAASWATGWISVGGQIVLTASAAFAAGLQAQSLIIINEDDYVGTRWQGMLFYWAILAYAAVLNIWGMKAMPHINLASGILHVVAFVGIIITIGVMAPKNTSSFVFTEFVNSSGWKSDGISWLVGMQSAVYPFLGYDAACHLAEELPHAARNVPLAMVGSVVVNGVIGFVYCIILLYCSSSLDSLLQSRTGFPFMQIFLDATQSRAAATIMSLMPVLIATAATVAGVASTSRTLWAFARDRATPFDRFFSAVNPKLQVPVNAVALVLVLQVLLGLIYLGNATAFNAILSMAIIGLYLSYFLPIFYMTFYGRSTLKKSEYGPFRLPGFVGVVANVVGMVWMIVVIVFSTFPISLPVTPQNMNYSVVVLAGWATFGAVYYYWMGKNKYEVPLTDLAVILDATEKVVVKE</sequence>
<feature type="transmembrane region" description="Helical" evidence="7">
    <location>
        <begin position="130"/>
        <end position="154"/>
    </location>
</feature>
<evidence type="ECO:0008006" key="10">
    <source>
        <dbReference type="Google" id="ProtNLM"/>
    </source>
</evidence>
<evidence type="ECO:0000313" key="9">
    <source>
        <dbReference type="Proteomes" id="UP000050424"/>
    </source>
</evidence>
<dbReference type="PIRSF" id="PIRSF006060">
    <property type="entry name" value="AA_transporter"/>
    <property type="match status" value="1"/>
</dbReference>
<dbReference type="PANTHER" id="PTHR45649:SF14">
    <property type="entry name" value="GABA PERMEASE"/>
    <property type="match status" value="1"/>
</dbReference>
<keyword evidence="9" id="KW-1185">Reference proteome</keyword>
<organism evidence="8 9">
    <name type="scientific">Neonectria ditissima</name>
    <dbReference type="NCBI Taxonomy" id="78410"/>
    <lineage>
        <taxon>Eukaryota</taxon>
        <taxon>Fungi</taxon>
        <taxon>Dikarya</taxon>
        <taxon>Ascomycota</taxon>
        <taxon>Pezizomycotina</taxon>
        <taxon>Sordariomycetes</taxon>
        <taxon>Hypocreomycetidae</taxon>
        <taxon>Hypocreales</taxon>
        <taxon>Nectriaceae</taxon>
        <taxon>Neonectria</taxon>
    </lineage>
</organism>
<gene>
    <name evidence="8" type="ORF">AK830_g8056</name>
</gene>
<name>A0A0P7AVF2_9HYPO</name>
<reference evidence="8 9" key="1">
    <citation type="submission" date="2015-09" db="EMBL/GenBank/DDBJ databases">
        <title>Draft genome of a European isolate of the apple canker pathogen Neonectria ditissima.</title>
        <authorList>
            <person name="Gomez-Cortecero A."/>
            <person name="Harrison R.J."/>
            <person name="Armitage A.D."/>
        </authorList>
    </citation>
    <scope>NUCLEOTIDE SEQUENCE [LARGE SCALE GENOMIC DNA]</scope>
    <source>
        <strain evidence="8 9">R09/05</strain>
    </source>
</reference>
<evidence type="ECO:0000256" key="4">
    <source>
        <dbReference type="ARBA" id="ARBA00022989"/>
    </source>
</evidence>
<accession>A0A0P7AVF2</accession>
<feature type="transmembrane region" description="Helical" evidence="7">
    <location>
        <begin position="174"/>
        <end position="194"/>
    </location>
</feature>
<keyword evidence="5 7" id="KW-0472">Membrane</keyword>
<feature type="transmembrane region" description="Helical" evidence="7">
    <location>
        <begin position="340"/>
        <end position="364"/>
    </location>
</feature>
<comment type="subcellular location">
    <subcellularLocation>
        <location evidence="1">Membrane</location>
        <topology evidence="1">Multi-pass membrane protein</topology>
    </subcellularLocation>
</comment>
<evidence type="ECO:0000313" key="8">
    <source>
        <dbReference type="EMBL" id="KPM38496.1"/>
    </source>
</evidence>
<feature type="transmembrane region" description="Helical" evidence="7">
    <location>
        <begin position="411"/>
        <end position="432"/>
    </location>
</feature>
<keyword evidence="2" id="KW-0813">Transport</keyword>
<feature type="region of interest" description="Disordered" evidence="6">
    <location>
        <begin position="1"/>
        <end position="24"/>
    </location>
</feature>
<feature type="transmembrane region" description="Helical" evidence="7">
    <location>
        <begin position="88"/>
        <end position="109"/>
    </location>
</feature>
<keyword evidence="4 7" id="KW-1133">Transmembrane helix</keyword>
<dbReference type="AlphaFoldDB" id="A0A0P7AVF2"/>
<dbReference type="OrthoDB" id="3257095at2759"/>
<dbReference type="Gene3D" id="1.20.1740.10">
    <property type="entry name" value="Amino acid/polyamine transporter I"/>
    <property type="match status" value="1"/>
</dbReference>
<keyword evidence="3 7" id="KW-0812">Transmembrane</keyword>
<feature type="transmembrane region" description="Helical" evidence="7">
    <location>
        <begin position="385"/>
        <end position="405"/>
    </location>
</feature>
<dbReference type="Pfam" id="PF13520">
    <property type="entry name" value="AA_permease_2"/>
    <property type="match status" value="1"/>
</dbReference>
<evidence type="ECO:0000256" key="1">
    <source>
        <dbReference type="ARBA" id="ARBA00004141"/>
    </source>
</evidence>
<dbReference type="PANTHER" id="PTHR45649">
    <property type="entry name" value="AMINO-ACID PERMEASE BAT1"/>
    <property type="match status" value="1"/>
</dbReference>
<dbReference type="InterPro" id="IPR002293">
    <property type="entry name" value="AA/rel_permease1"/>
</dbReference>
<evidence type="ECO:0000256" key="7">
    <source>
        <dbReference type="SAM" id="Phobius"/>
    </source>
</evidence>
<dbReference type="Proteomes" id="UP000050424">
    <property type="component" value="Unassembled WGS sequence"/>
</dbReference>
<feature type="transmembrane region" description="Helical" evidence="7">
    <location>
        <begin position="488"/>
        <end position="507"/>
    </location>
</feature>
<feature type="compositionally biased region" description="Basic and acidic residues" evidence="6">
    <location>
        <begin position="1"/>
        <end position="21"/>
    </location>
</feature>
<proteinExistence type="predicted"/>
<feature type="transmembrane region" description="Helical" evidence="7">
    <location>
        <begin position="49"/>
        <end position="68"/>
    </location>
</feature>
<evidence type="ECO:0000256" key="2">
    <source>
        <dbReference type="ARBA" id="ARBA00022448"/>
    </source>
</evidence>
<evidence type="ECO:0000256" key="5">
    <source>
        <dbReference type="ARBA" id="ARBA00023136"/>
    </source>
</evidence>
<dbReference type="STRING" id="78410.A0A0P7AVF2"/>
<protein>
    <recommendedName>
        <fullName evidence="10">Choline transport protein</fullName>
    </recommendedName>
</protein>
<comment type="caution">
    <text evidence="8">The sequence shown here is derived from an EMBL/GenBank/DDBJ whole genome shotgun (WGS) entry which is preliminary data.</text>
</comment>
<feature type="transmembrane region" description="Helical" evidence="7">
    <location>
        <begin position="206"/>
        <end position="226"/>
    </location>
</feature>
<dbReference type="GO" id="GO:0016020">
    <property type="term" value="C:membrane"/>
    <property type="evidence" value="ECO:0007669"/>
    <property type="project" value="UniProtKB-SubCell"/>
</dbReference>
<dbReference type="GO" id="GO:0022857">
    <property type="term" value="F:transmembrane transporter activity"/>
    <property type="evidence" value="ECO:0007669"/>
    <property type="project" value="InterPro"/>
</dbReference>
<feature type="transmembrane region" description="Helical" evidence="7">
    <location>
        <begin position="282"/>
        <end position="304"/>
    </location>
</feature>